<dbReference type="Pfam" id="PF02016">
    <property type="entry name" value="Peptidase_S66"/>
    <property type="match status" value="1"/>
</dbReference>
<gene>
    <name evidence="5" type="ORF">J07HQW1_01868</name>
</gene>
<dbReference type="EMBL" id="KE356560">
    <property type="protein sequence ID" value="ERG91834.1"/>
    <property type="molecule type" value="Genomic_DNA"/>
</dbReference>
<dbReference type="Pfam" id="PF17676">
    <property type="entry name" value="Peptidase_S66C"/>
    <property type="match status" value="1"/>
</dbReference>
<feature type="domain" description="LD-carboxypeptidase N-terminal" evidence="3">
    <location>
        <begin position="46"/>
        <end position="165"/>
    </location>
</feature>
<evidence type="ECO:0000256" key="2">
    <source>
        <dbReference type="ARBA" id="ARBA00022801"/>
    </source>
</evidence>
<dbReference type="Proteomes" id="UP000030649">
    <property type="component" value="Unassembled WGS sequence"/>
</dbReference>
<dbReference type="PANTHER" id="PTHR30237:SF4">
    <property type="entry name" value="LD-CARBOXYPEPTIDASE C-TERMINAL DOMAIN-CONTAINING PROTEIN"/>
    <property type="match status" value="1"/>
</dbReference>
<name>U1MPG7_9EURY</name>
<dbReference type="InterPro" id="IPR027478">
    <property type="entry name" value="LdcA_N"/>
</dbReference>
<dbReference type="HOGENOM" id="CLU_034346_1_0_2"/>
<feature type="domain" description="LD-carboxypeptidase C-terminal" evidence="4">
    <location>
        <begin position="240"/>
        <end position="370"/>
    </location>
</feature>
<evidence type="ECO:0000313" key="5">
    <source>
        <dbReference type="EMBL" id="ERG91834.1"/>
    </source>
</evidence>
<keyword evidence="5" id="KW-0645">Protease</keyword>
<comment type="similarity">
    <text evidence="1">Belongs to the peptidase S66 family.</text>
</comment>
<keyword evidence="2" id="KW-0378">Hydrolase</keyword>
<protein>
    <submittedName>
        <fullName evidence="5">LD-carboxypeptidase</fullName>
    </submittedName>
</protein>
<dbReference type="GO" id="GO:0004180">
    <property type="term" value="F:carboxypeptidase activity"/>
    <property type="evidence" value="ECO:0007669"/>
    <property type="project" value="UniProtKB-KW"/>
</dbReference>
<keyword evidence="5" id="KW-0121">Carboxypeptidase</keyword>
<reference evidence="5 6" key="1">
    <citation type="journal article" date="2013" name="PLoS ONE">
        <title>Assembly-driven community genomics of a hypersaline microbial ecosystem.</title>
        <authorList>
            <person name="Podell S."/>
            <person name="Ugalde J.A."/>
            <person name="Narasingarao P."/>
            <person name="Banfield J.F."/>
            <person name="Heidelberg K.B."/>
            <person name="Allen E.E."/>
        </authorList>
    </citation>
    <scope>NUCLEOTIDE SEQUENCE [LARGE SCALE GENOMIC DNA]</scope>
    <source>
        <strain evidence="6">J07HQW1</strain>
    </source>
</reference>
<proteinExistence type="inferred from homology"/>
<dbReference type="SUPFAM" id="SSF141986">
    <property type="entry name" value="LD-carboxypeptidase A C-terminal domain-like"/>
    <property type="match status" value="1"/>
</dbReference>
<dbReference type="CDD" id="cd07062">
    <property type="entry name" value="Peptidase_S66_mccF_like"/>
    <property type="match status" value="1"/>
</dbReference>
<dbReference type="InterPro" id="IPR040449">
    <property type="entry name" value="Peptidase_S66_N"/>
</dbReference>
<dbReference type="PANTHER" id="PTHR30237">
    <property type="entry name" value="MURAMOYLTETRAPEPTIDE CARBOXYPEPTIDASE"/>
    <property type="match status" value="1"/>
</dbReference>
<evidence type="ECO:0000259" key="4">
    <source>
        <dbReference type="Pfam" id="PF17676"/>
    </source>
</evidence>
<organism evidence="5 6">
    <name type="scientific">Haloquadratum walsbyi J07HQW1</name>
    <dbReference type="NCBI Taxonomy" id="1238424"/>
    <lineage>
        <taxon>Archaea</taxon>
        <taxon>Methanobacteriati</taxon>
        <taxon>Methanobacteriota</taxon>
        <taxon>Stenosarchaea group</taxon>
        <taxon>Halobacteria</taxon>
        <taxon>Halobacteriales</taxon>
        <taxon>Haloferacaceae</taxon>
        <taxon>Haloquadratum</taxon>
    </lineage>
</organism>
<evidence type="ECO:0000259" key="3">
    <source>
        <dbReference type="Pfam" id="PF02016"/>
    </source>
</evidence>
<sequence>MSRCIANYDSHCHYLTKARETETHMHEMTRPDSFVRPPAVSPGDDVAIIAPASGVAALFPDILDLAVERLQEHFDVNPRVYPTAKKDPEYLFDHPEERARDVHDAFQDPDVSAAFATIGGADQIRILKHLDPERLRENPTRFFGTSDNACLASYLWGCGIVSYYGGTLLSDVATPGSLPEYTERYLRRALFDETLGTLEPADEWTDEPIDWADDDYEHTEPTFETNPGRQWHTPEGTVVEGRLWGGCLAVLQALLAGDRAVPSPTAIDGDVLAIETSEELPSADKVGLMLSCLGERGLLERFDAVFIGRPQTRSHEHDPGVKARETYREHQRSIIQDIVHTYNPAAAIISGLDFGHTSPTAPIPIGDRVVIDPTTKTIKFPKSY</sequence>
<dbReference type="SUPFAM" id="SSF52317">
    <property type="entry name" value="Class I glutamine amidotransferase-like"/>
    <property type="match status" value="1"/>
</dbReference>
<evidence type="ECO:0000313" key="6">
    <source>
        <dbReference type="Proteomes" id="UP000030649"/>
    </source>
</evidence>
<dbReference type="Gene3D" id="3.40.50.10740">
    <property type="entry name" value="Class I glutamine amidotransferase-like"/>
    <property type="match status" value="1"/>
</dbReference>
<dbReference type="InterPro" id="IPR027461">
    <property type="entry name" value="Carboxypeptidase_A_C_sf"/>
</dbReference>
<dbReference type="InterPro" id="IPR040921">
    <property type="entry name" value="Peptidase_S66C"/>
</dbReference>
<dbReference type="STRING" id="1238424.J07HQW1_01868"/>
<dbReference type="Gene3D" id="3.50.30.60">
    <property type="entry name" value="LD-carboxypeptidase A C-terminal domain-like"/>
    <property type="match status" value="1"/>
</dbReference>
<dbReference type="InterPro" id="IPR029062">
    <property type="entry name" value="Class_I_gatase-like"/>
</dbReference>
<evidence type="ECO:0000256" key="1">
    <source>
        <dbReference type="ARBA" id="ARBA00010233"/>
    </source>
</evidence>
<dbReference type="AlphaFoldDB" id="U1MPG7"/>
<accession>U1MPG7</accession>
<dbReference type="InterPro" id="IPR003507">
    <property type="entry name" value="S66_fam"/>
</dbReference>